<evidence type="ECO:0000256" key="10">
    <source>
        <dbReference type="ARBA" id="ARBA00023125"/>
    </source>
</evidence>
<gene>
    <name evidence="18" type="ORF">FFLO_01434</name>
</gene>
<protein>
    <recommendedName>
        <fullName evidence="12">DNA polymerase</fullName>
        <ecNumber evidence="12">2.7.7.7</ecNumber>
    </recommendedName>
</protein>
<dbReference type="SUPFAM" id="SSF56672">
    <property type="entry name" value="DNA/RNA polymerases"/>
    <property type="match status" value="1"/>
</dbReference>
<feature type="region of interest" description="Disordered" evidence="13">
    <location>
        <begin position="50"/>
        <end position="236"/>
    </location>
</feature>
<dbReference type="InterPro" id="IPR023211">
    <property type="entry name" value="DNA_pol_palm_dom_sf"/>
</dbReference>
<dbReference type="FunFam" id="1.10.132.60:FF:000004">
    <property type="entry name" value="DNA polymerase"/>
    <property type="match status" value="1"/>
</dbReference>
<dbReference type="EC" id="2.7.7.7" evidence="12"/>
<dbReference type="InterPro" id="IPR006134">
    <property type="entry name" value="DNA-dir_DNA_pol_B_multi_dom"/>
</dbReference>
<evidence type="ECO:0000256" key="8">
    <source>
        <dbReference type="ARBA" id="ARBA00022833"/>
    </source>
</evidence>
<dbReference type="Gene3D" id="2.40.50.730">
    <property type="match status" value="1"/>
</dbReference>
<feature type="compositionally biased region" description="Polar residues" evidence="13">
    <location>
        <begin position="136"/>
        <end position="150"/>
    </location>
</feature>
<dbReference type="GO" id="GO:0003688">
    <property type="term" value="F:DNA replication origin binding"/>
    <property type="evidence" value="ECO:0007669"/>
    <property type="project" value="TreeGrafter"/>
</dbReference>
<feature type="domain" description="DNA-directed DNA polymerase family B exonuclease" evidence="15">
    <location>
        <begin position="584"/>
        <end position="805"/>
    </location>
</feature>
<dbReference type="PANTHER" id="PTHR45861:SF1">
    <property type="entry name" value="DNA POLYMERASE ALPHA CATALYTIC SUBUNIT"/>
    <property type="match status" value="1"/>
</dbReference>
<feature type="compositionally biased region" description="Basic residues" evidence="13">
    <location>
        <begin position="93"/>
        <end position="104"/>
    </location>
</feature>
<dbReference type="NCBIfam" id="TIGR00592">
    <property type="entry name" value="pol2"/>
    <property type="match status" value="1"/>
</dbReference>
<sequence length="1560" mass="175083">MSGKSKADKLQALRAVRAGGSRLKQWQPEDADLYDEVSEEQYKNIVGERLARDDFVEDDEGYGYADNGMDVWENGRNESEEESEEEDDGSSKRTSKKKPTRTAKPKPPPPSKPSAYRPQVTEDSENDFMANLLGTVDSSSQHIASSSPVQSGLRRKRKTSPGDAYDSGSLTNPSSDGFELPSDGPLFRGRSIGDSQEGRDIGLWEMRTSDSAKKPRLNVKAEDVETPRNARKGVSFANDMDMDDVFDAGVNGVVKAEENGDDDDDDDEDFLVRSDRAIAAKANQSKARDRLMAAIGANKAGDATPKAAPTKTRRAMVNGSAMSTKVEVEKQARIKAELLAAETQAESVPAAKPAGSASKGVAERQNWLRLQETLNTGSLNDDSLGSPFTATAAAQKKYIPSLRVNAFEPLDTEDSSGMDTASDGEHSDSSIKARQERRSKRKSGIQEDAETERRLRFYWLDYLEQDGVVHLLGKVFDRSMEKYVSCCVTVTGIQRNLFILPRERRLDEEFETDQEVSVMDVHREFDTLRRKHGVEGGFGMKKVIRKYAFEQPNVPRGEADWYKVVYGFDQPQLPGDLSGATFSKVFGTNTSAFEMLVIKRKIMGPCWLDIQGCLPVTQKPATWCRLEVRVKDPKNVNIFLDSDESAPKEIPPLTVMSINARTIINHSMNTQELLAISTAVWEDYNIDDPTPVEKLRHVPQTVMRPLGEKFPPYFEARAPKQQIKTVRSEREVLNLTLVQIQRADPDVIVGHDFLGTTLEVLLTRMKELKADHWSRIGRIRRTQLRVGKQAFGNAKFLAGRLVADLSGDGAKGMIDSVTWSLTEMCSTQLGFVREDIDPEDTAGYFDGYAVSPDRLLHFIRHMQMDAFAQMAIAAKVQLLPLTKQLTNLAGNSWNRTMTGARAERNEYILLHEFHRLKYICPDKGEGKPSSRAAKKPTFDAEGNIIAEPKKNKYQGGLVFEPKRGLWDTYVMVMDFNSLYPSIIQEYNIDFTTVDRDPNADEDTIPDVPSAEVGQGVLPRLIATLVGRRKTVKSLMKDTSTSQVKMMQYDIKQKALKLTANSMYGCLGFAGSRFYARPLAALTTFKGRETLTQTKEVAEGIGLDVVYGDTDSVFVNSNVTTYPEALKIANEFKRNVNDRYKLLEIDLDAVFSRVLLLQKKKYAAVKVSENGTSKTEIKGLDMVRREYCKLSKTVSGRVLDEVLSGKATEDAITEIHEYLTTVGNDLRDGKIDLDDLIVFKRLSKNPEDYTDKKSQPHVQVALRMKQKGQAAKAGEVIPYVFCLGADGKSAKSAQADHAFHPDEFRRKDSELKIDFDFYLSQQVLPPIERLCEEIEGTDRSRLAECLGLDPARYQKTAILSTHDKEFFTFQSQISDKERFRDCERLVLHCRNCNSDIRMFSIAEDIEEMSSIHNEGVKCFECGRVQSAAGMAIQVENHIREHINKYYENTLVCSDCETRTRMMSVYGRRCVAKVGCRGEMRPEYSDSQLYNQMLYLASLFDVDKAIEASVGMARAEEINALVMHNREAFSEIKAMIDSYLNKNGRRYVSMDSLFGFMSRMAL</sequence>
<feature type="domain" description="DNA-directed DNA polymerase family B multifunctional" evidence="14">
    <location>
        <begin position="892"/>
        <end position="1333"/>
    </location>
</feature>
<dbReference type="InterPro" id="IPR036397">
    <property type="entry name" value="RNaseH_sf"/>
</dbReference>
<name>A0A8K0JUP0_9TREE</name>
<keyword evidence="4 12" id="KW-0548">Nucleotidyltransferase</keyword>
<evidence type="ECO:0000256" key="9">
    <source>
        <dbReference type="ARBA" id="ARBA00022932"/>
    </source>
</evidence>
<proteinExistence type="inferred from homology"/>
<dbReference type="Pfam" id="PF00136">
    <property type="entry name" value="DNA_pol_B"/>
    <property type="match status" value="1"/>
</dbReference>
<dbReference type="Pfam" id="PF03104">
    <property type="entry name" value="DNA_pol_B_exo1"/>
    <property type="match status" value="1"/>
</dbReference>
<dbReference type="InterPro" id="IPR015088">
    <property type="entry name" value="Znf_DNA-dir_DNA_pol_B_alpha"/>
</dbReference>
<dbReference type="CDD" id="cd05532">
    <property type="entry name" value="POLBc_alpha"/>
    <property type="match status" value="1"/>
</dbReference>
<dbReference type="PROSITE" id="PS00116">
    <property type="entry name" value="DNA_POLYMERASE_B"/>
    <property type="match status" value="1"/>
</dbReference>
<dbReference type="InterPro" id="IPR006133">
    <property type="entry name" value="DNA-dir_DNA_pol_B_exonuc"/>
</dbReference>
<dbReference type="InterPro" id="IPR045846">
    <property type="entry name" value="POLBc_alpha"/>
</dbReference>
<evidence type="ECO:0000256" key="3">
    <source>
        <dbReference type="ARBA" id="ARBA00022679"/>
    </source>
</evidence>
<dbReference type="EMBL" id="JABELV010000020">
    <property type="protein sequence ID" value="KAG7563126.1"/>
    <property type="molecule type" value="Genomic_DNA"/>
</dbReference>
<keyword evidence="5 12" id="KW-0235">DNA replication</keyword>
<dbReference type="GO" id="GO:0003697">
    <property type="term" value="F:single-stranded DNA binding"/>
    <property type="evidence" value="ECO:0007669"/>
    <property type="project" value="TreeGrafter"/>
</dbReference>
<dbReference type="Proteomes" id="UP000812966">
    <property type="component" value="Unassembled WGS sequence"/>
</dbReference>
<feature type="domain" description="DNA polymerase alpha catalytic subunit N-terminal" evidence="17">
    <location>
        <begin position="10"/>
        <end position="73"/>
    </location>
</feature>
<dbReference type="GO" id="GO:1902975">
    <property type="term" value="P:mitotic DNA replication initiation"/>
    <property type="evidence" value="ECO:0007669"/>
    <property type="project" value="InterPro"/>
</dbReference>
<feature type="compositionally biased region" description="Acidic residues" evidence="13">
    <location>
        <begin position="79"/>
        <end position="88"/>
    </location>
</feature>
<dbReference type="GO" id="GO:0006273">
    <property type="term" value="P:lagging strand elongation"/>
    <property type="evidence" value="ECO:0007669"/>
    <property type="project" value="TreeGrafter"/>
</dbReference>
<keyword evidence="11" id="KW-0539">Nucleus</keyword>
<feature type="compositionally biased region" description="Basic and acidic residues" evidence="13">
    <location>
        <begin position="1"/>
        <end position="11"/>
    </location>
</feature>
<keyword evidence="9 12" id="KW-0239">DNA-directed DNA polymerase</keyword>
<evidence type="ECO:0000259" key="16">
    <source>
        <dbReference type="Pfam" id="PF08996"/>
    </source>
</evidence>
<dbReference type="Gene3D" id="1.10.132.60">
    <property type="entry name" value="DNA polymerase family B, C-terminal domain"/>
    <property type="match status" value="1"/>
</dbReference>
<feature type="region of interest" description="Disordered" evidence="13">
    <location>
        <begin position="301"/>
        <end position="322"/>
    </location>
</feature>
<feature type="domain" description="Zinc finger DNA-directed DNA polymerase family B alpha" evidence="16">
    <location>
        <begin position="1370"/>
        <end position="1552"/>
    </location>
</feature>
<dbReference type="PANTHER" id="PTHR45861">
    <property type="entry name" value="DNA POLYMERASE ALPHA CATALYTIC SUBUNIT"/>
    <property type="match status" value="1"/>
</dbReference>
<dbReference type="FunFam" id="3.30.70.2820:FF:000001">
    <property type="entry name" value="DNA polymerase"/>
    <property type="match status" value="1"/>
</dbReference>
<dbReference type="Gene3D" id="1.10.3200.20">
    <property type="entry name" value="DNA Polymerase alpha, zinc finger"/>
    <property type="match status" value="1"/>
</dbReference>
<evidence type="ECO:0000256" key="2">
    <source>
        <dbReference type="ARBA" id="ARBA00005755"/>
    </source>
</evidence>
<dbReference type="GO" id="GO:0005658">
    <property type="term" value="C:alpha DNA polymerase:primase complex"/>
    <property type="evidence" value="ECO:0007669"/>
    <property type="project" value="TreeGrafter"/>
</dbReference>
<evidence type="ECO:0000256" key="6">
    <source>
        <dbReference type="ARBA" id="ARBA00022723"/>
    </source>
</evidence>
<keyword evidence="3 12" id="KW-0808">Transferase</keyword>
<dbReference type="InterPro" id="IPR043502">
    <property type="entry name" value="DNA/RNA_pol_sf"/>
</dbReference>
<evidence type="ECO:0000313" key="19">
    <source>
        <dbReference type="Proteomes" id="UP000812966"/>
    </source>
</evidence>
<comment type="similarity">
    <text evidence="2 12">Belongs to the DNA polymerase type-B family.</text>
</comment>
<accession>A0A8K0JUP0</accession>
<keyword evidence="19" id="KW-1185">Reference proteome</keyword>
<dbReference type="InterPro" id="IPR024647">
    <property type="entry name" value="DNA_pol_a_cat_su_N"/>
</dbReference>
<evidence type="ECO:0000256" key="13">
    <source>
        <dbReference type="SAM" id="MobiDB-lite"/>
    </source>
</evidence>
<keyword evidence="7" id="KW-0863">Zinc-finger</keyword>
<dbReference type="InterPro" id="IPR017964">
    <property type="entry name" value="DNA-dir_DNA_pol_B_CS"/>
</dbReference>
<dbReference type="GO" id="GO:0000166">
    <property type="term" value="F:nucleotide binding"/>
    <property type="evidence" value="ECO:0007669"/>
    <property type="project" value="InterPro"/>
</dbReference>
<dbReference type="Gene3D" id="3.30.420.10">
    <property type="entry name" value="Ribonuclease H-like superfamily/Ribonuclease H"/>
    <property type="match status" value="1"/>
</dbReference>
<keyword evidence="8" id="KW-0862">Zinc</keyword>
<dbReference type="InterPro" id="IPR038256">
    <property type="entry name" value="Pol_alpha_znc_sf"/>
</dbReference>
<comment type="caution">
    <text evidence="18">The sequence shown here is derived from an EMBL/GenBank/DDBJ whole genome shotgun (WGS) entry which is preliminary data.</text>
</comment>
<evidence type="ECO:0000259" key="15">
    <source>
        <dbReference type="Pfam" id="PF03104"/>
    </source>
</evidence>
<feature type="region of interest" description="Disordered" evidence="13">
    <location>
        <begin position="1"/>
        <end position="33"/>
    </location>
</feature>
<evidence type="ECO:0000259" key="17">
    <source>
        <dbReference type="Pfam" id="PF12254"/>
    </source>
</evidence>
<dbReference type="SUPFAM" id="SSF53098">
    <property type="entry name" value="Ribonuclease H-like"/>
    <property type="match status" value="1"/>
</dbReference>
<evidence type="ECO:0000256" key="5">
    <source>
        <dbReference type="ARBA" id="ARBA00022705"/>
    </source>
</evidence>
<feature type="region of interest" description="Disordered" evidence="13">
    <location>
        <begin position="410"/>
        <end position="446"/>
    </location>
</feature>
<dbReference type="Gene3D" id="3.90.1600.10">
    <property type="entry name" value="Palm domain of DNA polymerase"/>
    <property type="match status" value="2"/>
</dbReference>
<reference evidence="18" key="1">
    <citation type="submission" date="2020-04" db="EMBL/GenBank/DDBJ databases">
        <title>Analysis of mating type loci in Filobasidium floriforme.</title>
        <authorList>
            <person name="Nowrousian M."/>
        </authorList>
    </citation>
    <scope>NUCLEOTIDE SEQUENCE</scope>
    <source>
        <strain evidence="18">CBS 6242</strain>
    </source>
</reference>
<dbReference type="CDD" id="cd05776">
    <property type="entry name" value="DNA_polB_alpha_exo"/>
    <property type="match status" value="1"/>
</dbReference>
<dbReference type="GO" id="GO:0008270">
    <property type="term" value="F:zinc ion binding"/>
    <property type="evidence" value="ECO:0007669"/>
    <property type="project" value="UniProtKB-KW"/>
</dbReference>
<feature type="compositionally biased region" description="Basic and acidic residues" evidence="13">
    <location>
        <begin position="196"/>
        <end position="228"/>
    </location>
</feature>
<dbReference type="Gene3D" id="3.30.70.2820">
    <property type="match status" value="1"/>
</dbReference>
<keyword evidence="10 12" id="KW-0238">DNA-binding</keyword>
<evidence type="ECO:0000313" key="18">
    <source>
        <dbReference type="EMBL" id="KAG7563126.1"/>
    </source>
</evidence>
<dbReference type="SMART" id="SM00486">
    <property type="entry name" value="POLBc"/>
    <property type="match status" value="1"/>
</dbReference>
<evidence type="ECO:0000256" key="11">
    <source>
        <dbReference type="ARBA" id="ARBA00023242"/>
    </source>
</evidence>
<evidence type="ECO:0000256" key="7">
    <source>
        <dbReference type="ARBA" id="ARBA00022771"/>
    </source>
</evidence>
<dbReference type="GO" id="GO:0003682">
    <property type="term" value="F:chromatin binding"/>
    <property type="evidence" value="ECO:0007669"/>
    <property type="project" value="TreeGrafter"/>
</dbReference>
<dbReference type="InterPro" id="IPR012337">
    <property type="entry name" value="RNaseH-like_sf"/>
</dbReference>
<dbReference type="Pfam" id="PF12254">
    <property type="entry name" value="DNA_pol_alpha_N"/>
    <property type="match status" value="1"/>
</dbReference>
<feature type="compositionally biased region" description="Basic and acidic residues" evidence="13">
    <location>
        <begin position="423"/>
        <end position="436"/>
    </location>
</feature>
<evidence type="ECO:0000256" key="4">
    <source>
        <dbReference type="ARBA" id="ARBA00022695"/>
    </source>
</evidence>
<evidence type="ECO:0000256" key="1">
    <source>
        <dbReference type="ARBA" id="ARBA00004123"/>
    </source>
</evidence>
<comment type="catalytic activity">
    <reaction evidence="12">
        <text>DNA(n) + a 2'-deoxyribonucleoside 5'-triphosphate = DNA(n+1) + diphosphate</text>
        <dbReference type="Rhea" id="RHEA:22508"/>
        <dbReference type="Rhea" id="RHEA-COMP:17339"/>
        <dbReference type="Rhea" id="RHEA-COMP:17340"/>
        <dbReference type="ChEBI" id="CHEBI:33019"/>
        <dbReference type="ChEBI" id="CHEBI:61560"/>
        <dbReference type="ChEBI" id="CHEBI:173112"/>
        <dbReference type="EC" id="2.7.7.7"/>
    </reaction>
</comment>
<organism evidence="18 19">
    <name type="scientific">Filobasidium floriforme</name>
    <dbReference type="NCBI Taxonomy" id="5210"/>
    <lineage>
        <taxon>Eukaryota</taxon>
        <taxon>Fungi</taxon>
        <taxon>Dikarya</taxon>
        <taxon>Basidiomycota</taxon>
        <taxon>Agaricomycotina</taxon>
        <taxon>Tremellomycetes</taxon>
        <taxon>Filobasidiales</taxon>
        <taxon>Filobasidiaceae</taxon>
        <taxon>Filobasidium</taxon>
    </lineage>
</organism>
<dbReference type="Pfam" id="PF08996">
    <property type="entry name" value="zf-DNA_Pol"/>
    <property type="match status" value="1"/>
</dbReference>
<keyword evidence="6" id="KW-0479">Metal-binding</keyword>
<evidence type="ECO:0000256" key="12">
    <source>
        <dbReference type="RuleBase" id="RU000442"/>
    </source>
</evidence>
<evidence type="ECO:0000259" key="14">
    <source>
        <dbReference type="Pfam" id="PF00136"/>
    </source>
</evidence>
<dbReference type="GO" id="GO:0003887">
    <property type="term" value="F:DNA-directed DNA polymerase activity"/>
    <property type="evidence" value="ECO:0007669"/>
    <property type="project" value="UniProtKB-KW"/>
</dbReference>
<comment type="subcellular location">
    <subcellularLocation>
        <location evidence="1">Nucleus</location>
    </subcellularLocation>
</comment>
<dbReference type="InterPro" id="IPR042087">
    <property type="entry name" value="DNA_pol_B_thumb"/>
</dbReference>
<dbReference type="PRINTS" id="PR00106">
    <property type="entry name" value="DNAPOLB"/>
</dbReference>
<dbReference type="GO" id="GO:0006272">
    <property type="term" value="P:leading strand elongation"/>
    <property type="evidence" value="ECO:0007669"/>
    <property type="project" value="TreeGrafter"/>
</dbReference>
<dbReference type="InterPro" id="IPR006172">
    <property type="entry name" value="DNA-dir_DNA_pol_B"/>
</dbReference>